<keyword evidence="1" id="KW-0378">Hydrolase</keyword>
<evidence type="ECO:0000256" key="1">
    <source>
        <dbReference type="ARBA" id="ARBA00022801"/>
    </source>
</evidence>
<proteinExistence type="predicted"/>
<dbReference type="EMBL" id="RBIM01000003">
    <property type="protein sequence ID" value="RKR00357.1"/>
    <property type="molecule type" value="Genomic_DNA"/>
</dbReference>
<accession>A0A495DDE0</accession>
<organism evidence="5 6">
    <name type="scientific">Maricaulis maris</name>
    <dbReference type="NCBI Taxonomy" id="74318"/>
    <lineage>
        <taxon>Bacteria</taxon>
        <taxon>Pseudomonadati</taxon>
        <taxon>Pseudomonadota</taxon>
        <taxon>Alphaproteobacteria</taxon>
        <taxon>Maricaulales</taxon>
        <taxon>Maricaulaceae</taxon>
        <taxon>Maricaulis</taxon>
    </lineage>
</organism>
<gene>
    <name evidence="5" type="ORF">C7435_1563</name>
</gene>
<evidence type="ECO:0000259" key="4">
    <source>
        <dbReference type="Pfam" id="PF00149"/>
    </source>
</evidence>
<keyword evidence="2" id="KW-0325">Glycoprotein</keyword>
<sequence length="481" mass="50855">MIDSHSQRACLALLAASTLALSACSDTGGTADTDTGSASDAAMAAGDGLAQGGETGGETAAAAADPVIPAPAAAASATFLALSDVHRLRDGHPCTGRTCQTSPAFWTATQTQAQALLSSQTPDFVIYLGDMPEHSIPDESERRPVLANVLDGLENIVSGTTTPLFYLPGNNDTVERNHGRGDFDYCPFTDHDQSVFNTVDDPTVWPVINGSADIIDRSRLTDGYYAARITVGASAAPLRILALNTNIYTADYSRCSDLVNAAATGSAQLDWLADQLDAATTANEPVLLAMHVPPGIDGHSGHSMWDDSLAYQGRDSALTGRRMQDVLLTYIGNHQPVITTVLAGHTHLNGIRRLHTCEATPGVSELLVSVPGISTDHGNTPGMKIFELGSGLEPVEVTTYGATYVEPPVDDYAWSGGISYGFRTNYPNTTPAGTSLLDQVDSLSDDARWVNMWGHLYVDDRDAAVPLDSDYEDAMDVHCAP</sequence>
<name>A0A495DDE0_9PROT</name>
<dbReference type="Proteomes" id="UP000273675">
    <property type="component" value="Unassembled WGS sequence"/>
</dbReference>
<dbReference type="InterPro" id="IPR029052">
    <property type="entry name" value="Metallo-depent_PP-like"/>
</dbReference>
<dbReference type="Pfam" id="PF00149">
    <property type="entry name" value="Metallophos"/>
    <property type="match status" value="1"/>
</dbReference>
<keyword evidence="3" id="KW-0732">Signal</keyword>
<feature type="signal peptide" evidence="3">
    <location>
        <begin position="1"/>
        <end position="22"/>
    </location>
</feature>
<dbReference type="SUPFAM" id="SSF56300">
    <property type="entry name" value="Metallo-dependent phosphatases"/>
    <property type="match status" value="1"/>
</dbReference>
<protein>
    <submittedName>
        <fullName evidence="5">3',5'-cyclic AMP phosphodiesterase CpdA</fullName>
    </submittedName>
</protein>
<dbReference type="RefSeq" id="WP_147422655.1">
    <property type="nucleotide sequence ID" value="NZ_RBIM01000003.1"/>
</dbReference>
<dbReference type="GO" id="GO:0016787">
    <property type="term" value="F:hydrolase activity"/>
    <property type="evidence" value="ECO:0007669"/>
    <property type="project" value="UniProtKB-KW"/>
</dbReference>
<dbReference type="PANTHER" id="PTHR10340:SF57">
    <property type="entry name" value="METALLOPHOS DOMAIN-CONTAINING PROTEIN"/>
    <property type="match status" value="1"/>
</dbReference>
<dbReference type="OrthoDB" id="5642456at2"/>
<evidence type="ECO:0000256" key="2">
    <source>
        <dbReference type="ARBA" id="ARBA00023180"/>
    </source>
</evidence>
<feature type="domain" description="Calcineurin-like phosphoesterase" evidence="4">
    <location>
        <begin position="78"/>
        <end position="347"/>
    </location>
</feature>
<feature type="chain" id="PRO_5019866327" evidence="3">
    <location>
        <begin position="23"/>
        <end position="481"/>
    </location>
</feature>
<evidence type="ECO:0000313" key="5">
    <source>
        <dbReference type="EMBL" id="RKR00357.1"/>
    </source>
</evidence>
<dbReference type="InterPro" id="IPR004843">
    <property type="entry name" value="Calcineurin-like_PHP"/>
</dbReference>
<evidence type="ECO:0000313" key="6">
    <source>
        <dbReference type="Proteomes" id="UP000273675"/>
    </source>
</evidence>
<dbReference type="Gene3D" id="3.60.21.10">
    <property type="match status" value="1"/>
</dbReference>
<comment type="caution">
    <text evidence="5">The sequence shown here is derived from an EMBL/GenBank/DDBJ whole genome shotgun (WGS) entry which is preliminary data.</text>
</comment>
<reference evidence="5 6" key="1">
    <citation type="submission" date="2018-10" db="EMBL/GenBank/DDBJ databases">
        <title>Genomic Encyclopedia of Type Strains, Phase IV (KMG-IV): sequencing the most valuable type-strain genomes for metagenomic binning, comparative biology and taxonomic classification.</title>
        <authorList>
            <person name="Goeker M."/>
        </authorList>
    </citation>
    <scope>NUCLEOTIDE SEQUENCE [LARGE SCALE GENOMIC DNA]</scope>
    <source>
        <strain evidence="5 6">DSM 4734</strain>
    </source>
</reference>
<evidence type="ECO:0000256" key="3">
    <source>
        <dbReference type="SAM" id="SignalP"/>
    </source>
</evidence>
<dbReference type="PANTHER" id="PTHR10340">
    <property type="entry name" value="SPHINGOMYELIN PHOSPHODIESTERASE"/>
    <property type="match status" value="1"/>
</dbReference>
<dbReference type="AlphaFoldDB" id="A0A495DDE0"/>